<keyword evidence="3" id="KW-1185">Reference proteome</keyword>
<evidence type="ECO:0000313" key="2">
    <source>
        <dbReference type="EMBL" id="MBB4892346.1"/>
    </source>
</evidence>
<feature type="region of interest" description="Disordered" evidence="1">
    <location>
        <begin position="31"/>
        <end position="64"/>
    </location>
</feature>
<comment type="caution">
    <text evidence="2">The sequence shown here is derived from an EMBL/GenBank/DDBJ whole genome shotgun (WGS) entry which is preliminary data.</text>
</comment>
<dbReference type="GO" id="GO:0004658">
    <property type="term" value="F:propionyl-CoA carboxylase activity"/>
    <property type="evidence" value="ECO:0007669"/>
    <property type="project" value="InterPro"/>
</dbReference>
<organism evidence="2 3">
    <name type="scientific">Streptomyces olivoverticillatus</name>
    <dbReference type="NCBI Taxonomy" id="66427"/>
    <lineage>
        <taxon>Bacteria</taxon>
        <taxon>Bacillati</taxon>
        <taxon>Actinomycetota</taxon>
        <taxon>Actinomycetes</taxon>
        <taxon>Kitasatosporales</taxon>
        <taxon>Streptomycetaceae</taxon>
        <taxon>Streptomyces</taxon>
    </lineage>
</organism>
<dbReference type="AlphaFoldDB" id="A0A7W7LMH0"/>
<dbReference type="Pfam" id="PF13822">
    <property type="entry name" value="ACC_epsilon"/>
    <property type="match status" value="1"/>
</dbReference>
<name>A0A7W7LMH0_9ACTN</name>
<accession>A0A7W7LMH0</accession>
<evidence type="ECO:0000313" key="3">
    <source>
        <dbReference type="Proteomes" id="UP000556084"/>
    </source>
</evidence>
<evidence type="ECO:0008006" key="4">
    <source>
        <dbReference type="Google" id="ProtNLM"/>
    </source>
</evidence>
<reference evidence="2 3" key="1">
    <citation type="submission" date="2020-08" db="EMBL/GenBank/DDBJ databases">
        <title>Genomic Encyclopedia of Type Strains, Phase III (KMG-III): the genomes of soil and plant-associated and newly described type strains.</title>
        <authorList>
            <person name="Whitman W."/>
        </authorList>
    </citation>
    <scope>NUCLEOTIDE SEQUENCE [LARGE SCALE GENOMIC DNA]</scope>
    <source>
        <strain evidence="2 3">CECT 3266</strain>
    </source>
</reference>
<dbReference type="GO" id="GO:0003989">
    <property type="term" value="F:acetyl-CoA carboxylase activity"/>
    <property type="evidence" value="ECO:0007669"/>
    <property type="project" value="InterPro"/>
</dbReference>
<sequence>MDETLRIVRGEPDATEVAAATVALLAALRGRPAAEDAPRAPGTTWRADGSYHPPGAWSAWRGPQ</sequence>
<evidence type="ECO:0000256" key="1">
    <source>
        <dbReference type="SAM" id="MobiDB-lite"/>
    </source>
</evidence>
<dbReference type="RefSeq" id="WP_184347284.1">
    <property type="nucleotide sequence ID" value="NZ_JACHJH010000002.1"/>
</dbReference>
<gene>
    <name evidence="2" type="ORF">FHS39_001357</name>
</gene>
<proteinExistence type="predicted"/>
<dbReference type="Proteomes" id="UP000556084">
    <property type="component" value="Unassembled WGS sequence"/>
</dbReference>
<protein>
    <recommendedName>
        <fullName evidence="4">Acyl-CoA carboxylase subunit epsilon</fullName>
    </recommendedName>
</protein>
<dbReference type="InterPro" id="IPR032716">
    <property type="entry name" value="ACC_epsilon"/>
</dbReference>
<dbReference type="EMBL" id="JACHJH010000002">
    <property type="protein sequence ID" value="MBB4892346.1"/>
    <property type="molecule type" value="Genomic_DNA"/>
</dbReference>